<keyword evidence="2" id="KW-0255">Endonuclease</keyword>
<evidence type="ECO:0000313" key="2">
    <source>
        <dbReference type="EMBL" id="MDQ1122032.1"/>
    </source>
</evidence>
<dbReference type="RefSeq" id="WP_307479986.1">
    <property type="nucleotide sequence ID" value="NZ_JAUTBF010000001.1"/>
</dbReference>
<protein>
    <submittedName>
        <fullName evidence="2">Very-short-patch-repair endonuclease</fullName>
    </submittedName>
</protein>
<gene>
    <name evidence="2" type="ORF">QE412_000605</name>
</gene>
<name>A0ABU0TQT5_MICTR</name>
<reference evidence="2 3" key="1">
    <citation type="submission" date="2023-07" db="EMBL/GenBank/DDBJ databases">
        <title>Functional and genomic diversity of the sorghum phyllosphere microbiome.</title>
        <authorList>
            <person name="Shade A."/>
        </authorList>
    </citation>
    <scope>NUCLEOTIDE SEQUENCE [LARGE SCALE GENOMIC DNA]</scope>
    <source>
        <strain evidence="2 3">SORGH_AS_1207</strain>
    </source>
</reference>
<dbReference type="EMBL" id="JAUTBF010000001">
    <property type="protein sequence ID" value="MDQ1122032.1"/>
    <property type="molecule type" value="Genomic_DNA"/>
</dbReference>
<keyword evidence="3" id="KW-1185">Reference proteome</keyword>
<keyword evidence="2" id="KW-0540">Nuclease</keyword>
<dbReference type="InterPro" id="IPR007569">
    <property type="entry name" value="DUF559"/>
</dbReference>
<keyword evidence="2" id="KW-0378">Hydrolase</keyword>
<dbReference type="Proteomes" id="UP001226691">
    <property type="component" value="Unassembled WGS sequence"/>
</dbReference>
<comment type="caution">
    <text evidence="2">The sequence shown here is derived from an EMBL/GenBank/DDBJ whole genome shotgun (WGS) entry which is preliminary data.</text>
</comment>
<accession>A0ABU0TQT5</accession>
<dbReference type="InterPro" id="IPR011335">
    <property type="entry name" value="Restrct_endonuc-II-like"/>
</dbReference>
<sequence>MQIDRARAVADRVAALGGVARPTRLVREGHGRRQIADAVSRGLVTRVRRDWIASPDADEYLIAAARTGTVVSCITAAERLGLWVHERPDRPHVAYPGRGKPVPTVAVVHWQRAIVPRHPDVLEDGIENVLMTVAACRPYEEARAVWESALNKRLVDRRRLERLPWVGTASRLATEVTPWADSGLETYFPVRLRWIGLPIRPQIWIDGHRVDFLIGDRLVVQIDGGHHVGPQRSEDIRHDAALMLLGYHVIRVSYDQVMHRWHEIQEQIMQAVAQGLHRA</sequence>
<dbReference type="Gene3D" id="3.40.960.10">
    <property type="entry name" value="VSR Endonuclease"/>
    <property type="match status" value="1"/>
</dbReference>
<evidence type="ECO:0000259" key="1">
    <source>
        <dbReference type="Pfam" id="PF04480"/>
    </source>
</evidence>
<feature type="domain" description="DUF559" evidence="1">
    <location>
        <begin position="195"/>
        <end position="272"/>
    </location>
</feature>
<proteinExistence type="predicted"/>
<organism evidence="2 3">
    <name type="scientific">Microbacterium trichothecenolyticum</name>
    <name type="common">Aureobacterium trichothecenolyticum</name>
    <dbReference type="NCBI Taxonomy" id="69370"/>
    <lineage>
        <taxon>Bacteria</taxon>
        <taxon>Bacillati</taxon>
        <taxon>Actinomycetota</taxon>
        <taxon>Actinomycetes</taxon>
        <taxon>Micrococcales</taxon>
        <taxon>Microbacteriaceae</taxon>
        <taxon>Microbacterium</taxon>
    </lineage>
</organism>
<evidence type="ECO:0000313" key="3">
    <source>
        <dbReference type="Proteomes" id="UP001226691"/>
    </source>
</evidence>
<dbReference type="SUPFAM" id="SSF52980">
    <property type="entry name" value="Restriction endonuclease-like"/>
    <property type="match status" value="1"/>
</dbReference>
<dbReference type="GO" id="GO:0004519">
    <property type="term" value="F:endonuclease activity"/>
    <property type="evidence" value="ECO:0007669"/>
    <property type="project" value="UniProtKB-KW"/>
</dbReference>
<dbReference type="Pfam" id="PF04480">
    <property type="entry name" value="DUF559"/>
    <property type="match status" value="1"/>
</dbReference>